<keyword evidence="4 9" id="KW-0645">Protease</keyword>
<evidence type="ECO:0000256" key="11">
    <source>
        <dbReference type="SAM" id="SignalP"/>
    </source>
</evidence>
<dbReference type="InterPro" id="IPR000209">
    <property type="entry name" value="Peptidase_S8/S53_dom"/>
</dbReference>
<keyword evidence="7 9" id="KW-0720">Serine protease</keyword>
<dbReference type="Pfam" id="PF00082">
    <property type="entry name" value="Peptidase_S8"/>
    <property type="match status" value="1"/>
</dbReference>
<dbReference type="OrthoDB" id="614750at2"/>
<evidence type="ECO:0000256" key="8">
    <source>
        <dbReference type="PIRSR" id="PIRSR615500-1"/>
    </source>
</evidence>
<dbReference type="InterPro" id="IPR023827">
    <property type="entry name" value="Peptidase_S8_Asp-AS"/>
</dbReference>
<dbReference type="PANTHER" id="PTHR43806">
    <property type="entry name" value="PEPTIDASE S8"/>
    <property type="match status" value="1"/>
</dbReference>
<feature type="domain" description="Peptidase S8/S53" evidence="12">
    <location>
        <begin position="170"/>
        <end position="638"/>
    </location>
</feature>
<dbReference type="SUPFAM" id="SSF52743">
    <property type="entry name" value="Subtilisin-like"/>
    <property type="match status" value="1"/>
</dbReference>
<evidence type="ECO:0000259" key="13">
    <source>
        <dbReference type="Pfam" id="PF02225"/>
    </source>
</evidence>
<organism evidence="14 15">
    <name type="scientific">Gaiella occulta</name>
    <dbReference type="NCBI Taxonomy" id="1002870"/>
    <lineage>
        <taxon>Bacteria</taxon>
        <taxon>Bacillati</taxon>
        <taxon>Actinomycetota</taxon>
        <taxon>Thermoleophilia</taxon>
        <taxon>Gaiellales</taxon>
        <taxon>Gaiellaceae</taxon>
        <taxon>Gaiella</taxon>
    </lineage>
</organism>
<sequence>MRPRSRVLGAFAVLALAVGVLAASSSGARGPEAVSGADGLITPAWMPLGLSKQPVTLVVQLAGDPVAVQEDNAGRKLSKAEKDSIKKQLKAKQDDLRGSIERLGGTVLAEYQAAYNGVKVRIARDKAEQLGSLAGVSAVHPLQLMKPDNVRGVPLIGTPAVWDGLSGLHGEGVKIAVIDTGIDYTHANFGGPGTVAAFAAADAADTLPANPALFGPLAPRVKGGIDLVGDDYDADPSSPTYQPVPHPDPNPLDCNGHGSHVAGTAAGSGVTAGGATYTGPYNAATISGNSWTIGPGVAPKADIYAIRVFGCEGSTDVTVDAIEWAVDNGMDVINMSLGSPFGSKDDPAAEAATNAARAGVVVVASAGNSGPNQYITGSPASADGAISVAANDPIASSPGATLALSTGQTITVLNANGASFGDGTIYPVAVLRNSYPGGSISLGCTNADYLAYETANGAGSLSGKLVVTVRGTCSRVARAIFAEQHGAAAAAMINTSTAYPPFEGPITGSDETGPFTVTIPFFGVRGLAATAGSDGNKLVAADTGSATATNAALANTNFTGFADFSSGGPRTGDGGLKPDLTAPGVSITSTLSGSGNGPLTISGTSMASPHVAGVAALTRQAHPAWKVEDIKAAIVNTGLPSGVLGYRTSRGGTGLAQPAKSTATQVVARGSGGKFAVAVNYGFEELKSDFSETRTIKLRNNGSSPATFNVAQALPSGSPHTVGFGASSVTVPAHGDAEVTVTLNVPVAGAGASNGPGLSFREVAGLVELTPATASDNAGVTLRVPYYLVPRALSDVATKIGKLKGVNPSTTATVTNAHGAIGGDADFYAWGLEDGKDKGKVSNDVRAIGAQSFPWDATRQLLVFAVNTHDRWSNPSTNEFDIYVDVDNDGVDDYVVVGVDQGAVQTGSFNGRLGSFVFSTRSGGASIGFLAQAPTDSSTALLPLLSSQLCRSGEPCLSGANPRITYHAVSYDLQNGGVDVVDGSAKFNVWSSAISQGGFQTVAPGGSASEPIAVNSAEWALTPAKGLMVVSLDNRSGAGEAQLIKVKVK</sequence>
<dbReference type="Gene3D" id="3.40.50.200">
    <property type="entry name" value="Peptidase S8/S53 domain"/>
    <property type="match status" value="2"/>
</dbReference>
<dbReference type="InterPro" id="IPR034213">
    <property type="entry name" value="S8_Vpr-like"/>
</dbReference>
<feature type="active site" description="Charge relay system" evidence="8 9">
    <location>
        <position position="257"/>
    </location>
</feature>
<keyword evidence="6 9" id="KW-0378">Hydrolase</keyword>
<dbReference type="Pfam" id="PF02225">
    <property type="entry name" value="PA"/>
    <property type="match status" value="1"/>
</dbReference>
<feature type="active site" description="Charge relay system" evidence="8 9">
    <location>
        <position position="605"/>
    </location>
</feature>
<name>A0A7M2YTR5_9ACTN</name>
<evidence type="ECO:0000256" key="10">
    <source>
        <dbReference type="RuleBase" id="RU003355"/>
    </source>
</evidence>
<dbReference type="PROSITE" id="PS00137">
    <property type="entry name" value="SUBTILASE_HIS"/>
    <property type="match status" value="1"/>
</dbReference>
<dbReference type="Proteomes" id="UP000254134">
    <property type="component" value="Unassembled WGS sequence"/>
</dbReference>
<keyword evidence="15" id="KW-1185">Reference proteome</keyword>
<dbReference type="PROSITE" id="PS00138">
    <property type="entry name" value="SUBTILASE_SER"/>
    <property type="match status" value="1"/>
</dbReference>
<evidence type="ECO:0000259" key="12">
    <source>
        <dbReference type="Pfam" id="PF00082"/>
    </source>
</evidence>
<accession>A0A7M2YTR5</accession>
<dbReference type="InterPro" id="IPR015500">
    <property type="entry name" value="Peptidase_S8_subtilisin-rel"/>
</dbReference>
<dbReference type="InterPro" id="IPR003137">
    <property type="entry name" value="PA_domain"/>
</dbReference>
<gene>
    <name evidence="14" type="ORF">Gocc_2832</name>
</gene>
<dbReference type="InterPro" id="IPR050131">
    <property type="entry name" value="Peptidase_S8_subtilisin-like"/>
</dbReference>
<dbReference type="RefSeq" id="WP_114797225.1">
    <property type="nucleotide sequence ID" value="NZ_QQZY01000009.1"/>
</dbReference>
<dbReference type="SUPFAM" id="SSF52025">
    <property type="entry name" value="PA domain"/>
    <property type="match status" value="1"/>
</dbReference>
<evidence type="ECO:0000313" key="14">
    <source>
        <dbReference type="EMBL" id="RDI73476.1"/>
    </source>
</evidence>
<evidence type="ECO:0000256" key="3">
    <source>
        <dbReference type="ARBA" id="ARBA00022525"/>
    </source>
</evidence>
<evidence type="ECO:0000256" key="2">
    <source>
        <dbReference type="ARBA" id="ARBA00022512"/>
    </source>
</evidence>
<feature type="domain" description="PA" evidence="13">
    <location>
        <begin position="442"/>
        <end position="525"/>
    </location>
</feature>
<dbReference type="PANTHER" id="PTHR43806:SF65">
    <property type="entry name" value="SERINE PROTEASE APRX"/>
    <property type="match status" value="1"/>
</dbReference>
<feature type="active site" description="Charge relay system" evidence="8 9">
    <location>
        <position position="179"/>
    </location>
</feature>
<dbReference type="CDD" id="cd07474">
    <property type="entry name" value="Peptidases_S8_subtilisin_Vpr-like"/>
    <property type="match status" value="1"/>
</dbReference>
<feature type="signal peptide" evidence="11">
    <location>
        <begin position="1"/>
        <end position="22"/>
    </location>
</feature>
<dbReference type="PROSITE" id="PS00136">
    <property type="entry name" value="SUBTILASE_ASP"/>
    <property type="match status" value="1"/>
</dbReference>
<feature type="chain" id="PRO_5029907998" evidence="11">
    <location>
        <begin position="23"/>
        <end position="1049"/>
    </location>
</feature>
<protein>
    <submittedName>
        <fullName evidence="14">Subtilase</fullName>
    </submittedName>
</protein>
<comment type="similarity">
    <text evidence="1 9 10">Belongs to the peptidase S8 family.</text>
</comment>
<keyword evidence="2" id="KW-0134">Cell wall</keyword>
<evidence type="ECO:0000313" key="15">
    <source>
        <dbReference type="Proteomes" id="UP000254134"/>
    </source>
</evidence>
<evidence type="ECO:0000256" key="9">
    <source>
        <dbReference type="PROSITE-ProRule" id="PRU01240"/>
    </source>
</evidence>
<keyword evidence="5 11" id="KW-0732">Signal</keyword>
<evidence type="ECO:0000256" key="4">
    <source>
        <dbReference type="ARBA" id="ARBA00022670"/>
    </source>
</evidence>
<dbReference type="GO" id="GO:0006508">
    <property type="term" value="P:proteolysis"/>
    <property type="evidence" value="ECO:0007669"/>
    <property type="project" value="UniProtKB-KW"/>
</dbReference>
<dbReference type="PRINTS" id="PR00723">
    <property type="entry name" value="SUBTILISIN"/>
</dbReference>
<dbReference type="GO" id="GO:0004252">
    <property type="term" value="F:serine-type endopeptidase activity"/>
    <property type="evidence" value="ECO:0007669"/>
    <property type="project" value="UniProtKB-UniRule"/>
</dbReference>
<evidence type="ECO:0000256" key="5">
    <source>
        <dbReference type="ARBA" id="ARBA00022729"/>
    </source>
</evidence>
<reference evidence="15" key="2">
    <citation type="journal article" date="2019" name="MicrobiologyOpen">
        <title>High-quality draft genome sequence of Gaiella occulta isolated from a 150 meter deep mineral water borehole and comparison with the genome sequences of other deep-branching lineages of the phylum Actinobacteria.</title>
        <authorList>
            <person name="Severino R."/>
            <person name="Froufe H.J.C."/>
            <person name="Barroso C."/>
            <person name="Albuquerque L."/>
            <person name="Lobo-da-Cunha A."/>
            <person name="da Costa M.S."/>
            <person name="Egas C."/>
        </authorList>
    </citation>
    <scope>NUCLEOTIDE SEQUENCE [LARGE SCALE GENOMIC DNA]</scope>
    <source>
        <strain evidence="15">F2-233</strain>
    </source>
</reference>
<dbReference type="InterPro" id="IPR022398">
    <property type="entry name" value="Peptidase_S8_His-AS"/>
</dbReference>
<dbReference type="InterPro" id="IPR046450">
    <property type="entry name" value="PA_dom_sf"/>
</dbReference>
<dbReference type="PROSITE" id="PS51892">
    <property type="entry name" value="SUBTILASE"/>
    <property type="match status" value="1"/>
</dbReference>
<dbReference type="InterPro" id="IPR023828">
    <property type="entry name" value="Peptidase_S8_Ser-AS"/>
</dbReference>
<reference evidence="14 15" key="1">
    <citation type="submission" date="2018-07" db="EMBL/GenBank/DDBJ databases">
        <title>High-quality-draft genome sequence of Gaiella occulta.</title>
        <authorList>
            <person name="Severino R."/>
            <person name="Froufe H.J.C."/>
            <person name="Rainey F.A."/>
            <person name="Barroso C."/>
            <person name="Albuquerque L."/>
            <person name="Lobo-Da-Cunha A."/>
            <person name="Da Costa M.S."/>
            <person name="Egas C."/>
        </authorList>
    </citation>
    <scope>NUCLEOTIDE SEQUENCE [LARGE SCALE GENOMIC DNA]</scope>
    <source>
        <strain evidence="14 15">F2-233</strain>
    </source>
</reference>
<proteinExistence type="inferred from homology"/>
<evidence type="ECO:0000256" key="6">
    <source>
        <dbReference type="ARBA" id="ARBA00022801"/>
    </source>
</evidence>
<dbReference type="AlphaFoldDB" id="A0A7M2YTR5"/>
<dbReference type="EMBL" id="QQZY01000009">
    <property type="protein sequence ID" value="RDI73476.1"/>
    <property type="molecule type" value="Genomic_DNA"/>
</dbReference>
<evidence type="ECO:0000256" key="7">
    <source>
        <dbReference type="ARBA" id="ARBA00022825"/>
    </source>
</evidence>
<comment type="caution">
    <text evidence="14">The sequence shown here is derived from an EMBL/GenBank/DDBJ whole genome shotgun (WGS) entry which is preliminary data.</text>
</comment>
<dbReference type="InterPro" id="IPR036852">
    <property type="entry name" value="Peptidase_S8/S53_dom_sf"/>
</dbReference>
<keyword evidence="3" id="KW-0964">Secreted</keyword>
<evidence type="ECO:0000256" key="1">
    <source>
        <dbReference type="ARBA" id="ARBA00011073"/>
    </source>
</evidence>